<dbReference type="SUPFAM" id="SSF48452">
    <property type="entry name" value="TPR-like"/>
    <property type="match status" value="1"/>
</dbReference>
<keyword evidence="2" id="KW-0732">Signal</keyword>
<gene>
    <name evidence="3" type="ORF">ACFOEN_08160</name>
</gene>
<keyword evidence="4" id="KW-1185">Reference proteome</keyword>
<comment type="caution">
    <text evidence="3">The sequence shown here is derived from an EMBL/GenBank/DDBJ whole genome shotgun (WGS) entry which is preliminary data.</text>
</comment>
<dbReference type="Proteomes" id="UP001595556">
    <property type="component" value="Unassembled WGS sequence"/>
</dbReference>
<dbReference type="NCBIfam" id="NF038027">
    <property type="entry name" value="TssQ_fam"/>
    <property type="match status" value="1"/>
</dbReference>
<feature type="chain" id="PRO_5046909602" evidence="2">
    <location>
        <begin position="31"/>
        <end position="168"/>
    </location>
</feature>
<dbReference type="InterPro" id="IPR047780">
    <property type="entry name" value="TssQ-like"/>
</dbReference>
<evidence type="ECO:0000256" key="1">
    <source>
        <dbReference type="SAM" id="MobiDB-lite"/>
    </source>
</evidence>
<feature type="compositionally biased region" description="Pro residues" evidence="1">
    <location>
        <begin position="33"/>
        <end position="64"/>
    </location>
</feature>
<feature type="signal peptide" evidence="2">
    <location>
        <begin position="1"/>
        <end position="30"/>
    </location>
</feature>
<evidence type="ECO:0000313" key="4">
    <source>
        <dbReference type="Proteomes" id="UP001595556"/>
    </source>
</evidence>
<protein>
    <submittedName>
        <fullName evidence="3">TssQ family T6SS-associated lipoprotein</fullName>
    </submittedName>
</protein>
<dbReference type="RefSeq" id="WP_377302872.1">
    <property type="nucleotide sequence ID" value="NZ_CP180191.1"/>
</dbReference>
<sequence length="168" mass="17555">MPSARQSRSLRRSSGLVLAAALAALLSACASSPPAPKPAPAPMPAPVPAPAAPAPTPVPPPPSPEQERRAALTKVVDEAVAAYDRGDFRGALSRLNGAADLQRADVDIQVRALKYMAFSNCAQGQRAPCRAAFERALTLDTSFDLTPAEQGHPIWGPEFKAAKAAVKR</sequence>
<reference evidence="4" key="1">
    <citation type="journal article" date="2019" name="Int. J. Syst. Evol. Microbiol.">
        <title>The Global Catalogue of Microorganisms (GCM) 10K type strain sequencing project: providing services to taxonomists for standard genome sequencing and annotation.</title>
        <authorList>
            <consortium name="The Broad Institute Genomics Platform"/>
            <consortium name="The Broad Institute Genome Sequencing Center for Infectious Disease"/>
            <person name="Wu L."/>
            <person name="Ma J."/>
        </authorList>
    </citation>
    <scope>NUCLEOTIDE SEQUENCE [LARGE SCALE GENOMIC DNA]</scope>
    <source>
        <strain evidence="4">KCTC 52168</strain>
    </source>
</reference>
<keyword evidence="3" id="KW-0449">Lipoprotein</keyword>
<feature type="region of interest" description="Disordered" evidence="1">
    <location>
        <begin position="31"/>
        <end position="70"/>
    </location>
</feature>
<dbReference type="PROSITE" id="PS51257">
    <property type="entry name" value="PROKAR_LIPOPROTEIN"/>
    <property type="match status" value="1"/>
</dbReference>
<dbReference type="EMBL" id="JBHRTI010000004">
    <property type="protein sequence ID" value="MFC3147613.1"/>
    <property type="molecule type" value="Genomic_DNA"/>
</dbReference>
<accession>A0ABV7H4C5</accession>
<evidence type="ECO:0000313" key="3">
    <source>
        <dbReference type="EMBL" id="MFC3147613.1"/>
    </source>
</evidence>
<evidence type="ECO:0000256" key="2">
    <source>
        <dbReference type="SAM" id="SignalP"/>
    </source>
</evidence>
<organism evidence="3 4">
    <name type="scientific">Piscinibacterium candidicorallinum</name>
    <dbReference type="NCBI Taxonomy" id="1793872"/>
    <lineage>
        <taxon>Bacteria</taxon>
        <taxon>Pseudomonadati</taxon>
        <taxon>Pseudomonadota</taxon>
        <taxon>Betaproteobacteria</taxon>
        <taxon>Burkholderiales</taxon>
        <taxon>Piscinibacterium</taxon>
    </lineage>
</organism>
<dbReference type="InterPro" id="IPR011990">
    <property type="entry name" value="TPR-like_helical_dom_sf"/>
</dbReference>
<name>A0ABV7H4C5_9BURK</name>
<proteinExistence type="predicted"/>